<dbReference type="InterPro" id="IPR024930">
    <property type="entry name" value="Skp_dom_sf"/>
</dbReference>
<accession>A0A2G1MKE4</accession>
<name>A0A2G1MKE4_9RHOB</name>
<dbReference type="GO" id="GO:0051082">
    <property type="term" value="F:unfolded protein binding"/>
    <property type="evidence" value="ECO:0007669"/>
    <property type="project" value="InterPro"/>
</dbReference>
<proteinExistence type="inferred from homology"/>
<comment type="similarity">
    <text evidence="1">Belongs to the Skp family.</text>
</comment>
<dbReference type="Pfam" id="PF03938">
    <property type="entry name" value="OmpH"/>
    <property type="match status" value="1"/>
</dbReference>
<dbReference type="GO" id="GO:0050821">
    <property type="term" value="P:protein stabilization"/>
    <property type="evidence" value="ECO:0007669"/>
    <property type="project" value="TreeGrafter"/>
</dbReference>
<comment type="caution">
    <text evidence="6">The sequence shown here is derived from an EMBL/GenBank/DDBJ whole genome shotgun (WGS) entry which is preliminary data.</text>
</comment>
<evidence type="ECO:0000313" key="7">
    <source>
        <dbReference type="Proteomes" id="UP000221860"/>
    </source>
</evidence>
<dbReference type="PANTHER" id="PTHR35089">
    <property type="entry name" value="CHAPERONE PROTEIN SKP"/>
    <property type="match status" value="1"/>
</dbReference>
<sequence>MRGRAVRRAACALLVCLAAPAMAQTVTQGGAQAGVPGVADPAQPMAAARGGVVVLDTERLFAESQFGLHLAEMLQAETEALIEENRRIEAELTAEEQALTRRRPGMDPAAFREEADAFDAKVQQIRRERDAEERALQQEASAGRERFLAAIGPTLGEVMMERGATVILDRRAVFLSTGAVDVTEAAIAAVDAAIGDGSELPPEGEAPETSPIPAPAPAAPEQ</sequence>
<dbReference type="AlphaFoldDB" id="A0A2G1MKE4"/>
<evidence type="ECO:0000256" key="2">
    <source>
        <dbReference type="ARBA" id="ARBA00022729"/>
    </source>
</evidence>
<feature type="signal peptide" evidence="5">
    <location>
        <begin position="1"/>
        <end position="23"/>
    </location>
</feature>
<evidence type="ECO:0000313" key="6">
    <source>
        <dbReference type="EMBL" id="PHP29100.1"/>
    </source>
</evidence>
<keyword evidence="2 5" id="KW-0732">Signal</keyword>
<reference evidence="6 7" key="1">
    <citation type="submission" date="2017-08" db="EMBL/GenBank/DDBJ databases">
        <title>Draft Genome Sequence of Loktanella cinnabarina Strain XM1, Isolated from Coastal Surface Water.</title>
        <authorList>
            <person name="Ma R."/>
            <person name="Wang J."/>
            <person name="Wang Q."/>
            <person name="Ma Z."/>
            <person name="Li J."/>
            <person name="Chen L."/>
        </authorList>
    </citation>
    <scope>NUCLEOTIDE SEQUENCE [LARGE SCALE GENOMIC DNA]</scope>
    <source>
        <strain evidence="6 7">XM1</strain>
    </source>
</reference>
<feature type="region of interest" description="Disordered" evidence="4">
    <location>
        <begin position="194"/>
        <end position="222"/>
    </location>
</feature>
<feature type="compositionally biased region" description="Pro residues" evidence="4">
    <location>
        <begin position="210"/>
        <end position="222"/>
    </location>
</feature>
<keyword evidence="3" id="KW-0175">Coiled coil</keyword>
<evidence type="ECO:0000256" key="5">
    <source>
        <dbReference type="SAM" id="SignalP"/>
    </source>
</evidence>
<evidence type="ECO:0000256" key="4">
    <source>
        <dbReference type="SAM" id="MobiDB-lite"/>
    </source>
</evidence>
<dbReference type="Gene3D" id="3.30.910.20">
    <property type="entry name" value="Skp domain"/>
    <property type="match status" value="1"/>
</dbReference>
<dbReference type="SMART" id="SM00935">
    <property type="entry name" value="OmpH"/>
    <property type="match status" value="1"/>
</dbReference>
<dbReference type="OrthoDB" id="7868372at2"/>
<dbReference type="EMBL" id="NQWH01000003">
    <property type="protein sequence ID" value="PHP29100.1"/>
    <property type="molecule type" value="Genomic_DNA"/>
</dbReference>
<dbReference type="GO" id="GO:0005829">
    <property type="term" value="C:cytosol"/>
    <property type="evidence" value="ECO:0007669"/>
    <property type="project" value="TreeGrafter"/>
</dbReference>
<dbReference type="InterPro" id="IPR005632">
    <property type="entry name" value="Chaperone_Skp"/>
</dbReference>
<keyword evidence="7" id="KW-1185">Reference proteome</keyword>
<evidence type="ECO:0008006" key="8">
    <source>
        <dbReference type="Google" id="ProtNLM"/>
    </source>
</evidence>
<dbReference type="Proteomes" id="UP000221860">
    <property type="component" value="Unassembled WGS sequence"/>
</dbReference>
<evidence type="ECO:0000256" key="1">
    <source>
        <dbReference type="ARBA" id="ARBA00009091"/>
    </source>
</evidence>
<feature type="chain" id="PRO_5013666188" description="Outer membrane chaperone Skp" evidence="5">
    <location>
        <begin position="24"/>
        <end position="222"/>
    </location>
</feature>
<organism evidence="6 7">
    <name type="scientific">Limimaricola cinnabarinus</name>
    <dbReference type="NCBI Taxonomy" id="1125964"/>
    <lineage>
        <taxon>Bacteria</taxon>
        <taxon>Pseudomonadati</taxon>
        <taxon>Pseudomonadota</taxon>
        <taxon>Alphaproteobacteria</taxon>
        <taxon>Rhodobacterales</taxon>
        <taxon>Paracoccaceae</taxon>
        <taxon>Limimaricola</taxon>
    </lineage>
</organism>
<dbReference type="RefSeq" id="WP_099273334.1">
    <property type="nucleotide sequence ID" value="NZ_KZ304951.1"/>
</dbReference>
<gene>
    <name evidence="6" type="ORF">CJ301_01040</name>
</gene>
<dbReference type="PANTHER" id="PTHR35089:SF1">
    <property type="entry name" value="CHAPERONE PROTEIN SKP"/>
    <property type="match status" value="1"/>
</dbReference>
<protein>
    <recommendedName>
        <fullName evidence="8">Outer membrane chaperone Skp</fullName>
    </recommendedName>
</protein>
<dbReference type="SUPFAM" id="SSF111384">
    <property type="entry name" value="OmpH-like"/>
    <property type="match status" value="1"/>
</dbReference>
<feature type="coiled-coil region" evidence="3">
    <location>
        <begin position="71"/>
        <end position="142"/>
    </location>
</feature>
<evidence type="ECO:0000256" key="3">
    <source>
        <dbReference type="SAM" id="Coils"/>
    </source>
</evidence>